<dbReference type="AlphaFoldDB" id="A0A388LSS7"/>
<dbReference type="GO" id="GO:0004518">
    <property type="term" value="F:nuclease activity"/>
    <property type="evidence" value="ECO:0007669"/>
    <property type="project" value="UniProtKB-KW"/>
</dbReference>
<dbReference type="PANTHER" id="PTHR22930:SF85">
    <property type="entry name" value="GH03217P-RELATED"/>
    <property type="match status" value="1"/>
</dbReference>
<dbReference type="InterPro" id="IPR045249">
    <property type="entry name" value="HARBI1-like"/>
</dbReference>
<dbReference type="GO" id="GO:0016787">
    <property type="term" value="F:hydrolase activity"/>
    <property type="evidence" value="ECO:0007669"/>
    <property type="project" value="UniProtKB-KW"/>
</dbReference>
<comment type="subcellular location">
    <subcellularLocation>
        <location evidence="2">Nucleus</location>
    </subcellularLocation>
</comment>
<dbReference type="OMA" id="MPQCLGA"/>
<evidence type="ECO:0000256" key="8">
    <source>
        <dbReference type="SAM" id="Phobius"/>
    </source>
</evidence>
<evidence type="ECO:0000256" key="1">
    <source>
        <dbReference type="ARBA" id="ARBA00001968"/>
    </source>
</evidence>
<keyword evidence="4" id="KW-0540">Nuclease</keyword>
<sequence length="436" mass="48787">MRNPRQIAIVSAVHAAMLAIILAMRWMNNAISFLRGCVVGGVQCVHPTTILLQTAAAIEQQARVARNAAAMASFRLLRAVHVSRQDSGHFENVVLNHGPRDARFRKHFRMNRAVFGKILARILPHLQRQVTNWREPIDPAKLFALALTRFGHGHTYFKIAEQFGVGQSTCISAVHVVTKALRREYSDAISFPTSPEQLSAVMQPFAQQGFINCTGSVDCTHVRIQRPKREEADATAYSDKKSVYSVIVQAVCDSNLRFLDIDAGAPGSLPDASVMESSSLYERAHVQRSILSGPPALLNGGQDSVRQYLIADGGYRLLPWLVTPFPRSPQLSIEQERFNRRLASSVRCTENAFKRLKGMWQILHKPFKANLKVLHKQIRAICILHNILIDEHIPFREKDEVDITEEMYETVAAGTEQDDEVGSSVRAALVRHINSM</sequence>
<evidence type="ECO:0000256" key="4">
    <source>
        <dbReference type="ARBA" id="ARBA00022722"/>
    </source>
</evidence>
<gene>
    <name evidence="10" type="ORF">CBR_g39851</name>
</gene>
<organism evidence="10 11">
    <name type="scientific">Chara braunii</name>
    <name type="common">Braun's stonewort</name>
    <dbReference type="NCBI Taxonomy" id="69332"/>
    <lineage>
        <taxon>Eukaryota</taxon>
        <taxon>Viridiplantae</taxon>
        <taxon>Streptophyta</taxon>
        <taxon>Charophyceae</taxon>
        <taxon>Charales</taxon>
        <taxon>Characeae</taxon>
        <taxon>Chara</taxon>
    </lineage>
</organism>
<accession>A0A388LSS7</accession>
<protein>
    <recommendedName>
        <fullName evidence="9">DDE Tnp4 domain-containing protein</fullName>
    </recommendedName>
</protein>
<keyword evidence="8" id="KW-0812">Transmembrane</keyword>
<evidence type="ECO:0000313" key="10">
    <source>
        <dbReference type="EMBL" id="GBG85283.1"/>
    </source>
</evidence>
<evidence type="ECO:0000259" key="9">
    <source>
        <dbReference type="Pfam" id="PF13359"/>
    </source>
</evidence>
<keyword evidence="5" id="KW-0479">Metal-binding</keyword>
<comment type="cofactor">
    <cofactor evidence="1">
        <name>a divalent metal cation</name>
        <dbReference type="ChEBI" id="CHEBI:60240"/>
    </cofactor>
</comment>
<dbReference type="GO" id="GO:0005634">
    <property type="term" value="C:nucleus"/>
    <property type="evidence" value="ECO:0007669"/>
    <property type="project" value="UniProtKB-SubCell"/>
</dbReference>
<feature type="transmembrane region" description="Helical" evidence="8">
    <location>
        <begin position="7"/>
        <end position="27"/>
    </location>
</feature>
<keyword evidence="6" id="KW-0378">Hydrolase</keyword>
<evidence type="ECO:0000256" key="2">
    <source>
        <dbReference type="ARBA" id="ARBA00004123"/>
    </source>
</evidence>
<feature type="domain" description="DDE Tnp4" evidence="9">
    <location>
        <begin position="217"/>
        <end position="386"/>
    </location>
</feature>
<evidence type="ECO:0000256" key="6">
    <source>
        <dbReference type="ARBA" id="ARBA00022801"/>
    </source>
</evidence>
<dbReference type="EMBL" id="BFEA01000512">
    <property type="protein sequence ID" value="GBG85283.1"/>
    <property type="molecule type" value="Genomic_DNA"/>
</dbReference>
<keyword evidence="8" id="KW-0472">Membrane</keyword>
<keyword evidence="11" id="KW-1185">Reference proteome</keyword>
<dbReference type="InterPro" id="IPR027806">
    <property type="entry name" value="HARBI1_dom"/>
</dbReference>
<keyword evidence="7" id="KW-0539">Nucleus</keyword>
<name>A0A388LSS7_CHABU</name>
<evidence type="ECO:0000256" key="5">
    <source>
        <dbReference type="ARBA" id="ARBA00022723"/>
    </source>
</evidence>
<evidence type="ECO:0000256" key="3">
    <source>
        <dbReference type="ARBA" id="ARBA00006958"/>
    </source>
</evidence>
<evidence type="ECO:0000313" key="11">
    <source>
        <dbReference type="Proteomes" id="UP000265515"/>
    </source>
</evidence>
<comment type="caution">
    <text evidence="10">The sequence shown here is derived from an EMBL/GenBank/DDBJ whole genome shotgun (WGS) entry which is preliminary data.</text>
</comment>
<proteinExistence type="inferred from homology"/>
<evidence type="ECO:0000256" key="7">
    <source>
        <dbReference type="ARBA" id="ARBA00023242"/>
    </source>
</evidence>
<dbReference type="OrthoDB" id="2668416at2759"/>
<dbReference type="Gramene" id="GBG85283">
    <property type="protein sequence ID" value="GBG85283"/>
    <property type="gene ID" value="CBR_g39851"/>
</dbReference>
<dbReference type="Pfam" id="PF13359">
    <property type="entry name" value="DDE_Tnp_4"/>
    <property type="match status" value="1"/>
</dbReference>
<comment type="similarity">
    <text evidence="3">Belongs to the HARBI1 family.</text>
</comment>
<dbReference type="Proteomes" id="UP000265515">
    <property type="component" value="Unassembled WGS sequence"/>
</dbReference>
<reference evidence="10 11" key="1">
    <citation type="journal article" date="2018" name="Cell">
        <title>The Chara Genome: Secondary Complexity and Implications for Plant Terrestrialization.</title>
        <authorList>
            <person name="Nishiyama T."/>
            <person name="Sakayama H."/>
            <person name="Vries J.D."/>
            <person name="Buschmann H."/>
            <person name="Saint-Marcoux D."/>
            <person name="Ullrich K.K."/>
            <person name="Haas F.B."/>
            <person name="Vanderstraeten L."/>
            <person name="Becker D."/>
            <person name="Lang D."/>
            <person name="Vosolsobe S."/>
            <person name="Rombauts S."/>
            <person name="Wilhelmsson P.K.I."/>
            <person name="Janitza P."/>
            <person name="Kern R."/>
            <person name="Heyl A."/>
            <person name="Rumpler F."/>
            <person name="Villalobos L.I.A.C."/>
            <person name="Clay J.M."/>
            <person name="Skokan R."/>
            <person name="Toyoda A."/>
            <person name="Suzuki Y."/>
            <person name="Kagoshima H."/>
            <person name="Schijlen E."/>
            <person name="Tajeshwar N."/>
            <person name="Catarino B."/>
            <person name="Hetherington A.J."/>
            <person name="Saltykova A."/>
            <person name="Bonnot C."/>
            <person name="Breuninger H."/>
            <person name="Symeonidi A."/>
            <person name="Radhakrishnan G.V."/>
            <person name="Van Nieuwerburgh F."/>
            <person name="Deforce D."/>
            <person name="Chang C."/>
            <person name="Karol K.G."/>
            <person name="Hedrich R."/>
            <person name="Ulvskov P."/>
            <person name="Glockner G."/>
            <person name="Delwiche C.F."/>
            <person name="Petrasek J."/>
            <person name="Van de Peer Y."/>
            <person name="Friml J."/>
            <person name="Beilby M."/>
            <person name="Dolan L."/>
            <person name="Kohara Y."/>
            <person name="Sugano S."/>
            <person name="Fujiyama A."/>
            <person name="Delaux P.-M."/>
            <person name="Quint M."/>
            <person name="TheiBen G."/>
            <person name="Hagemann M."/>
            <person name="Harholt J."/>
            <person name="Dunand C."/>
            <person name="Zachgo S."/>
            <person name="Langdale J."/>
            <person name="Maumus F."/>
            <person name="Straeten D.V.D."/>
            <person name="Gould S.B."/>
            <person name="Rensing S.A."/>
        </authorList>
    </citation>
    <scope>NUCLEOTIDE SEQUENCE [LARGE SCALE GENOMIC DNA]</scope>
    <source>
        <strain evidence="10 11">S276</strain>
    </source>
</reference>
<keyword evidence="8" id="KW-1133">Transmembrane helix</keyword>
<dbReference type="GO" id="GO:0046872">
    <property type="term" value="F:metal ion binding"/>
    <property type="evidence" value="ECO:0007669"/>
    <property type="project" value="UniProtKB-KW"/>
</dbReference>
<dbReference type="PANTHER" id="PTHR22930">
    <property type="match status" value="1"/>
</dbReference>